<dbReference type="Gene3D" id="3.20.20.450">
    <property type="entry name" value="EAL domain"/>
    <property type="match status" value="1"/>
</dbReference>
<evidence type="ECO:0008006" key="6">
    <source>
        <dbReference type="Google" id="ProtNLM"/>
    </source>
</evidence>
<dbReference type="OrthoDB" id="23692at2"/>
<dbReference type="SUPFAM" id="SSF141868">
    <property type="entry name" value="EAL domain-like"/>
    <property type="match status" value="1"/>
</dbReference>
<dbReference type="Proteomes" id="UP000321798">
    <property type="component" value="Unassembled WGS sequence"/>
</dbReference>
<sequence>MGVDIPGVHRRRAGYLVCAAVLVALWSVAPDGLPKDVLFVVVGLLGVVGTVVGVRTHRPRAPAAWYLLAAGLLLFVVGDFLYSVYLDLLHVEPYPSPADWAYLAAYPLLIAGLLVLIRARRVGRDLASLVDALIVAVAVGLVAWVFVAGAYAEATGTGQRLLALAYPAADVVIVATLVRLASGPGLRSVSYRLLMGSLASLFAADVVYTVLARTTYADGSWPDMLFFCAYLLLGAAALDPSMRDLSEPVLTERRFSRRRMIGLAAAVLVAPMLEAAELVTGIDVDGWQVKVANLLLVSLTLTRLYLAVLEARAEASRRVQVQDVLAHQVAHDALTGIANRATVLDETAGALDRVGPTGQGVGLLLVSLDHFRAVNDRYGHGTGDAVLRTVARRIRRTARPGDLVGRVGGDELAVLVEVPGSDVELVGLAVRVLEAVQLPVQVGDREVRVTASVGVTVSRVGDTDPDRLLQEAEVAAAQARGDGRGRVVAYDDVLRVRMRERAELENAIRNGLAAGEFVLHYQALVDLSTGAVTGYEALARWERHGHGMVPPSGFIPVAEQSTLICDLGRWCLRTAAVQAATWLRERPAGAPELRVAVNISGRHLSTPEIVPDVEHALAVAGLPARLLVLEITETVLVDRPSARAQMTALRDLGVDISIDDFGTGYTSIGQLQHLPASKLKIDRSLIASTAPGSRELVALVVHAAHAFGMTVVAEGVETTEQLATVRELGCDRVQGFLLARPAPADQLVVVAPR</sequence>
<dbReference type="AlphaFoldDB" id="A0A512PEJ4"/>
<dbReference type="SMART" id="SM00052">
    <property type="entry name" value="EAL"/>
    <property type="match status" value="1"/>
</dbReference>
<feature type="transmembrane region" description="Helical" evidence="1">
    <location>
        <begin position="100"/>
        <end position="117"/>
    </location>
</feature>
<evidence type="ECO:0000259" key="3">
    <source>
        <dbReference type="PROSITE" id="PS50887"/>
    </source>
</evidence>
<evidence type="ECO:0000256" key="1">
    <source>
        <dbReference type="SAM" id="Phobius"/>
    </source>
</evidence>
<dbReference type="InterPro" id="IPR001633">
    <property type="entry name" value="EAL_dom"/>
</dbReference>
<dbReference type="InterPro" id="IPR052155">
    <property type="entry name" value="Biofilm_reg_signaling"/>
</dbReference>
<accession>A0A512PEJ4</accession>
<comment type="caution">
    <text evidence="4">The sequence shown here is derived from an EMBL/GenBank/DDBJ whole genome shotgun (WGS) entry which is preliminary data.</text>
</comment>
<dbReference type="InterPro" id="IPR035919">
    <property type="entry name" value="EAL_sf"/>
</dbReference>
<organism evidence="4 5">
    <name type="scientific">Cellulomonas soli</name>
    <dbReference type="NCBI Taxonomy" id="931535"/>
    <lineage>
        <taxon>Bacteria</taxon>
        <taxon>Bacillati</taxon>
        <taxon>Actinomycetota</taxon>
        <taxon>Actinomycetes</taxon>
        <taxon>Micrococcales</taxon>
        <taxon>Cellulomonadaceae</taxon>
        <taxon>Cellulomonas</taxon>
    </lineage>
</organism>
<reference evidence="4 5" key="1">
    <citation type="submission" date="2019-07" db="EMBL/GenBank/DDBJ databases">
        <title>Whole genome shotgun sequence of Cellulomonas soli NBRC 109434.</title>
        <authorList>
            <person name="Hosoyama A."/>
            <person name="Uohara A."/>
            <person name="Ohji S."/>
            <person name="Ichikawa N."/>
        </authorList>
    </citation>
    <scope>NUCLEOTIDE SEQUENCE [LARGE SCALE GENOMIC DNA]</scope>
    <source>
        <strain evidence="4 5">NBRC 109434</strain>
    </source>
</reference>
<feature type="transmembrane region" description="Helical" evidence="1">
    <location>
        <begin position="36"/>
        <end position="54"/>
    </location>
</feature>
<feature type="transmembrane region" description="Helical" evidence="1">
    <location>
        <begin position="261"/>
        <end position="279"/>
    </location>
</feature>
<evidence type="ECO:0000259" key="2">
    <source>
        <dbReference type="PROSITE" id="PS50883"/>
    </source>
</evidence>
<name>A0A512PEJ4_9CELL</name>
<dbReference type="CDD" id="cd01949">
    <property type="entry name" value="GGDEF"/>
    <property type="match status" value="1"/>
</dbReference>
<dbReference type="EMBL" id="BKAL01000007">
    <property type="protein sequence ID" value="GEP69606.1"/>
    <property type="molecule type" value="Genomic_DNA"/>
</dbReference>
<dbReference type="Gene3D" id="3.30.70.270">
    <property type="match status" value="1"/>
</dbReference>
<dbReference type="InterPro" id="IPR029787">
    <property type="entry name" value="Nucleotide_cyclase"/>
</dbReference>
<dbReference type="SUPFAM" id="SSF55073">
    <property type="entry name" value="Nucleotide cyclase"/>
    <property type="match status" value="1"/>
</dbReference>
<feature type="transmembrane region" description="Helical" evidence="1">
    <location>
        <begin position="66"/>
        <end position="85"/>
    </location>
</feature>
<dbReference type="SMART" id="SM00267">
    <property type="entry name" value="GGDEF"/>
    <property type="match status" value="1"/>
</dbReference>
<keyword evidence="1" id="KW-0472">Membrane</keyword>
<keyword evidence="1" id="KW-0812">Transmembrane</keyword>
<dbReference type="RefSeq" id="WP_146953355.1">
    <property type="nucleotide sequence ID" value="NZ_BAABBJ010000007.1"/>
</dbReference>
<dbReference type="Pfam" id="PF00990">
    <property type="entry name" value="GGDEF"/>
    <property type="match status" value="1"/>
</dbReference>
<dbReference type="PANTHER" id="PTHR44757:SF2">
    <property type="entry name" value="BIOFILM ARCHITECTURE MAINTENANCE PROTEIN MBAA"/>
    <property type="match status" value="1"/>
</dbReference>
<feature type="transmembrane region" description="Helical" evidence="1">
    <location>
        <begin position="164"/>
        <end position="181"/>
    </location>
</feature>
<dbReference type="NCBIfam" id="TIGR00254">
    <property type="entry name" value="GGDEF"/>
    <property type="match status" value="1"/>
</dbReference>
<dbReference type="PANTHER" id="PTHR44757">
    <property type="entry name" value="DIGUANYLATE CYCLASE DGCP"/>
    <property type="match status" value="1"/>
</dbReference>
<gene>
    <name evidence="4" type="ORF">CSO01_23210</name>
</gene>
<feature type="transmembrane region" description="Helical" evidence="1">
    <location>
        <begin position="12"/>
        <end position="30"/>
    </location>
</feature>
<feature type="transmembrane region" description="Helical" evidence="1">
    <location>
        <begin position="129"/>
        <end position="152"/>
    </location>
</feature>
<proteinExistence type="predicted"/>
<feature type="transmembrane region" description="Helical" evidence="1">
    <location>
        <begin position="193"/>
        <end position="212"/>
    </location>
</feature>
<keyword evidence="1" id="KW-1133">Transmembrane helix</keyword>
<feature type="domain" description="EAL" evidence="2">
    <location>
        <begin position="501"/>
        <end position="753"/>
    </location>
</feature>
<dbReference type="Pfam" id="PF00563">
    <property type="entry name" value="EAL"/>
    <property type="match status" value="1"/>
</dbReference>
<dbReference type="InterPro" id="IPR000160">
    <property type="entry name" value="GGDEF_dom"/>
</dbReference>
<keyword evidence="5" id="KW-1185">Reference proteome</keyword>
<dbReference type="PROSITE" id="PS50887">
    <property type="entry name" value="GGDEF"/>
    <property type="match status" value="1"/>
</dbReference>
<protein>
    <recommendedName>
        <fullName evidence="6">GGDEF-domain containing protein</fullName>
    </recommendedName>
</protein>
<dbReference type="CDD" id="cd01948">
    <property type="entry name" value="EAL"/>
    <property type="match status" value="1"/>
</dbReference>
<evidence type="ECO:0000313" key="5">
    <source>
        <dbReference type="Proteomes" id="UP000321798"/>
    </source>
</evidence>
<feature type="domain" description="GGDEF" evidence="3">
    <location>
        <begin position="359"/>
        <end position="492"/>
    </location>
</feature>
<dbReference type="PROSITE" id="PS50883">
    <property type="entry name" value="EAL"/>
    <property type="match status" value="1"/>
</dbReference>
<dbReference type="InterPro" id="IPR043128">
    <property type="entry name" value="Rev_trsase/Diguanyl_cyclase"/>
</dbReference>
<feature type="transmembrane region" description="Helical" evidence="1">
    <location>
        <begin position="224"/>
        <end position="240"/>
    </location>
</feature>
<evidence type="ECO:0000313" key="4">
    <source>
        <dbReference type="EMBL" id="GEP69606.1"/>
    </source>
</evidence>